<dbReference type="RefSeq" id="WP_344106594.1">
    <property type="nucleotide sequence ID" value="NZ_BAAANL010000013.1"/>
</dbReference>
<feature type="transmembrane region" description="Helical" evidence="1">
    <location>
        <begin position="19"/>
        <end position="38"/>
    </location>
</feature>
<evidence type="ECO:0000313" key="3">
    <source>
        <dbReference type="Proteomes" id="UP001501094"/>
    </source>
</evidence>
<keyword evidence="1" id="KW-1133">Transmembrane helix</keyword>
<keyword evidence="2" id="KW-0482">Metalloprotease</keyword>
<organism evidence="2 3">
    <name type="scientific">Myceligenerans crystallogenes</name>
    <dbReference type="NCBI Taxonomy" id="316335"/>
    <lineage>
        <taxon>Bacteria</taxon>
        <taxon>Bacillati</taxon>
        <taxon>Actinomycetota</taxon>
        <taxon>Actinomycetes</taxon>
        <taxon>Micrococcales</taxon>
        <taxon>Promicromonosporaceae</taxon>
        <taxon>Myceligenerans</taxon>
    </lineage>
</organism>
<gene>
    <name evidence="2" type="ORF">GCM10009751_40370</name>
</gene>
<feature type="transmembrane region" description="Helical" evidence="1">
    <location>
        <begin position="250"/>
        <end position="267"/>
    </location>
</feature>
<dbReference type="EMBL" id="BAAANL010000013">
    <property type="protein sequence ID" value="GAA1876471.1"/>
    <property type="molecule type" value="Genomic_DNA"/>
</dbReference>
<feature type="transmembrane region" description="Helical" evidence="1">
    <location>
        <begin position="186"/>
        <end position="211"/>
    </location>
</feature>
<keyword evidence="1" id="KW-0472">Membrane</keyword>
<sequence>MTVDPSAILQGRPPGRAPAGVIVAIAFSSLCLILVLAFDAMTGGASFVVGMMLALLPLGIWLPVILALDRMEPEPKSALVLAFLWGAGVAALIAMVLNTLNFIVITDQLVSADDGWYWTAVVGAPIVEEILKGFVLFGMLWWHRHELNGVTDGIIYASMVGLGFAATENISYFIDAAQVDQLGIVFLLRAVVAPLLHPLCTAMTGIGVAVAALSRPGALRFAAPLIGLTGAIALHSLWNAASSRGLPGLGTAYLIGLVVMVVLFVVVRRERRRLVGLILHYLPKYIPTGVVAMVDVQMLSSLKARKAAREWASARGGRASAEAMREYQQAATELALLHERAEHAAAEPVELENQRQALLWVMQRARGTFLPGGGTARLPWASSTA</sequence>
<name>A0ABP5A0H8_9MICO</name>
<evidence type="ECO:0000313" key="2">
    <source>
        <dbReference type="EMBL" id="GAA1876471.1"/>
    </source>
</evidence>
<keyword evidence="1" id="KW-0812">Transmembrane</keyword>
<dbReference type="PANTHER" id="PTHR36844:SF1">
    <property type="entry name" value="PROTEASE PRSW"/>
    <property type="match status" value="1"/>
</dbReference>
<feature type="transmembrane region" description="Helical" evidence="1">
    <location>
        <begin position="116"/>
        <end position="142"/>
    </location>
</feature>
<feature type="transmembrane region" description="Helical" evidence="1">
    <location>
        <begin position="218"/>
        <end position="238"/>
    </location>
</feature>
<keyword evidence="2" id="KW-0378">Hydrolase</keyword>
<feature type="transmembrane region" description="Helical" evidence="1">
    <location>
        <begin position="154"/>
        <end position="174"/>
    </location>
</feature>
<feature type="transmembrane region" description="Helical" evidence="1">
    <location>
        <begin position="80"/>
        <end position="104"/>
    </location>
</feature>
<accession>A0ABP5A0H8</accession>
<reference evidence="3" key="1">
    <citation type="journal article" date="2019" name="Int. J. Syst. Evol. Microbiol.">
        <title>The Global Catalogue of Microorganisms (GCM) 10K type strain sequencing project: providing services to taxonomists for standard genome sequencing and annotation.</title>
        <authorList>
            <consortium name="The Broad Institute Genomics Platform"/>
            <consortium name="The Broad Institute Genome Sequencing Center for Infectious Disease"/>
            <person name="Wu L."/>
            <person name="Ma J."/>
        </authorList>
    </citation>
    <scope>NUCLEOTIDE SEQUENCE [LARGE SCALE GENOMIC DNA]</scope>
    <source>
        <strain evidence="3">JCM 14326</strain>
    </source>
</reference>
<dbReference type="GO" id="GO:0008237">
    <property type="term" value="F:metallopeptidase activity"/>
    <property type="evidence" value="ECO:0007669"/>
    <property type="project" value="UniProtKB-KW"/>
</dbReference>
<dbReference type="Pfam" id="PF13367">
    <property type="entry name" value="PrsW-protease"/>
    <property type="match status" value="1"/>
</dbReference>
<feature type="transmembrane region" description="Helical" evidence="1">
    <location>
        <begin position="44"/>
        <end position="68"/>
    </location>
</feature>
<dbReference type="PANTHER" id="PTHR36844">
    <property type="entry name" value="PROTEASE PRSW"/>
    <property type="match status" value="1"/>
</dbReference>
<keyword evidence="3" id="KW-1185">Reference proteome</keyword>
<dbReference type="Proteomes" id="UP001501094">
    <property type="component" value="Unassembled WGS sequence"/>
</dbReference>
<dbReference type="InterPro" id="IPR026898">
    <property type="entry name" value="PrsW"/>
</dbReference>
<keyword evidence="2" id="KW-0645">Protease</keyword>
<comment type="caution">
    <text evidence="2">The sequence shown here is derived from an EMBL/GenBank/DDBJ whole genome shotgun (WGS) entry which is preliminary data.</text>
</comment>
<protein>
    <submittedName>
        <fullName evidence="2">PrsW family intramembrane metalloprotease</fullName>
    </submittedName>
</protein>
<proteinExistence type="predicted"/>
<evidence type="ECO:0000256" key="1">
    <source>
        <dbReference type="SAM" id="Phobius"/>
    </source>
</evidence>